<dbReference type="GO" id="GO:0022857">
    <property type="term" value="F:transmembrane transporter activity"/>
    <property type="evidence" value="ECO:0007669"/>
    <property type="project" value="InterPro"/>
</dbReference>
<dbReference type="Pfam" id="PF06738">
    <property type="entry name" value="ThrE"/>
    <property type="match status" value="1"/>
</dbReference>
<sequence length="468" mass="51879">MTKNKQITTDAQLVHRKLDLLLQVGCYLMDCSADTTLIVRDMKRVEAYLGLESQFLHVYINYNVILVNYSDESTSYTRFRKCDRHAIDMAGITRVSHLTWDAIRYNYSLDEYQEKIDAIKKRPRYYTPWQVATAAGFACGGFCIQFGCDWPAFFYASLAAILGFRLRMFLGAKGANTYICICMGAFVSTIVAWLSSFLSLNESIASLIPSFMLTNTPWHPLLACALFIVPGVPLINFVSDMLGGHIQTGLVRALNVFLMIVAMVFGIGFAIKVCGIDNFAHDLSMTPHHTYLEFAIAAAISAMGFSTIFNIPKKLLPIIAIGGIIAVCSRNFVNLGPSTGNIGLDQGLIVGSLAGSTLISLVCTVAMHWFHTPHQCLSIPSVIPMVPGVLMYRALFAFVEMQGVVGEVTVGMHNFMLASLVILVIAIGVAIPNIFVHSMLYSRRKIKLYRLLVQRKHMDIENIDAKIQ</sequence>
<evidence type="ECO:0000256" key="5">
    <source>
        <dbReference type="ARBA" id="ARBA00023136"/>
    </source>
</evidence>
<feature type="transmembrane region" description="Helical" evidence="7">
    <location>
        <begin position="348"/>
        <end position="370"/>
    </location>
</feature>
<keyword evidence="2" id="KW-1003">Cell membrane</keyword>
<protein>
    <submittedName>
        <fullName evidence="10">Membrane protein</fullName>
    </submittedName>
</protein>
<evidence type="ECO:0000256" key="4">
    <source>
        <dbReference type="ARBA" id="ARBA00022989"/>
    </source>
</evidence>
<feature type="domain" description="Threonine/Serine exporter ThrE" evidence="9">
    <location>
        <begin position="296"/>
        <end position="434"/>
    </location>
</feature>
<proteinExistence type="inferred from homology"/>
<evidence type="ECO:0000256" key="6">
    <source>
        <dbReference type="ARBA" id="ARBA00034125"/>
    </source>
</evidence>
<dbReference type="PANTHER" id="PTHR34390:SF2">
    <property type="entry name" value="SUCCINATE TRANSPORTER SUBUNIT YJJP-RELATED"/>
    <property type="match status" value="1"/>
</dbReference>
<dbReference type="PANTHER" id="PTHR34390">
    <property type="entry name" value="UPF0442 PROTEIN YJJB-RELATED"/>
    <property type="match status" value="1"/>
</dbReference>
<feature type="transmembrane region" description="Helical" evidence="7">
    <location>
        <begin position="177"/>
        <end position="198"/>
    </location>
</feature>
<feature type="transmembrane region" description="Helical" evidence="7">
    <location>
        <begin position="250"/>
        <end position="271"/>
    </location>
</feature>
<gene>
    <name evidence="10" type="ORF">HMPREF9304_06070</name>
</gene>
<dbReference type="InterPro" id="IPR024528">
    <property type="entry name" value="ThrE_2"/>
</dbReference>
<organism evidence="10 11">
    <name type="scientific">Hoylesella timonensis S9-PR14</name>
    <dbReference type="NCBI Taxonomy" id="1401062"/>
    <lineage>
        <taxon>Bacteria</taxon>
        <taxon>Pseudomonadati</taxon>
        <taxon>Bacteroidota</taxon>
        <taxon>Bacteroidia</taxon>
        <taxon>Bacteroidales</taxon>
        <taxon>Prevotellaceae</taxon>
        <taxon>Hoylesella</taxon>
    </lineage>
</organism>
<dbReference type="GO" id="GO:0005886">
    <property type="term" value="C:plasma membrane"/>
    <property type="evidence" value="ECO:0007669"/>
    <property type="project" value="UniProtKB-SubCell"/>
</dbReference>
<feature type="transmembrane region" description="Helical" evidence="7">
    <location>
        <begin position="218"/>
        <end position="238"/>
    </location>
</feature>
<feature type="transmembrane region" description="Helical" evidence="7">
    <location>
        <begin position="291"/>
        <end position="308"/>
    </location>
</feature>
<dbReference type="InterPro" id="IPR050539">
    <property type="entry name" value="ThrE_Dicarb/AminoAcid_Exp"/>
</dbReference>
<comment type="similarity">
    <text evidence="6">Belongs to the ThrE exporter (TC 2.A.79) family.</text>
</comment>
<feature type="transmembrane region" description="Helical" evidence="7">
    <location>
        <begin position="153"/>
        <end position="170"/>
    </location>
</feature>
<dbReference type="Pfam" id="PF12821">
    <property type="entry name" value="ThrE_2"/>
    <property type="match status" value="1"/>
</dbReference>
<feature type="transmembrane region" description="Helical" evidence="7">
    <location>
        <begin position="129"/>
        <end position="147"/>
    </location>
</feature>
<dbReference type="RefSeq" id="WP_036927292.1">
    <property type="nucleotide sequence ID" value="NZ_JRPQ01000084.1"/>
</dbReference>
<feature type="transmembrane region" description="Helical" evidence="7">
    <location>
        <begin position="315"/>
        <end position="333"/>
    </location>
</feature>
<dbReference type="OrthoDB" id="9813917at2"/>
<dbReference type="InterPro" id="IPR010619">
    <property type="entry name" value="ThrE-like_N"/>
</dbReference>
<dbReference type="EMBL" id="JRPQ01000084">
    <property type="protein sequence ID" value="KGI22146.1"/>
    <property type="molecule type" value="Genomic_DNA"/>
</dbReference>
<evidence type="ECO:0000259" key="8">
    <source>
        <dbReference type="Pfam" id="PF06738"/>
    </source>
</evidence>
<dbReference type="Proteomes" id="UP000029723">
    <property type="component" value="Unassembled WGS sequence"/>
</dbReference>
<feature type="transmembrane region" description="Helical" evidence="7">
    <location>
        <begin position="377"/>
        <end position="395"/>
    </location>
</feature>
<keyword evidence="4 7" id="KW-1133">Transmembrane helix</keyword>
<evidence type="ECO:0000256" key="3">
    <source>
        <dbReference type="ARBA" id="ARBA00022692"/>
    </source>
</evidence>
<name>A0A098YS32_9BACT</name>
<evidence type="ECO:0000256" key="1">
    <source>
        <dbReference type="ARBA" id="ARBA00004651"/>
    </source>
</evidence>
<accession>A0A098YS32</accession>
<evidence type="ECO:0000313" key="10">
    <source>
        <dbReference type="EMBL" id="KGI22146.1"/>
    </source>
</evidence>
<evidence type="ECO:0000313" key="11">
    <source>
        <dbReference type="Proteomes" id="UP000029723"/>
    </source>
</evidence>
<feature type="domain" description="Threonine/serine exporter-like N-terminal" evidence="8">
    <location>
        <begin position="19"/>
        <end position="273"/>
    </location>
</feature>
<evidence type="ECO:0000259" key="9">
    <source>
        <dbReference type="Pfam" id="PF12821"/>
    </source>
</evidence>
<keyword evidence="3 7" id="KW-0812">Transmembrane</keyword>
<reference evidence="10 11" key="1">
    <citation type="submission" date="2014-07" db="EMBL/GenBank/DDBJ databases">
        <authorList>
            <person name="McCorrison J."/>
            <person name="Sanka R."/>
            <person name="Torralba M."/>
            <person name="Gillis M."/>
            <person name="Haft D.H."/>
            <person name="Methe B."/>
            <person name="Sutton G."/>
            <person name="Nelson K.E."/>
        </authorList>
    </citation>
    <scope>NUCLEOTIDE SEQUENCE [LARGE SCALE GENOMIC DNA]</scope>
    <source>
        <strain evidence="10 11">S9-PR14</strain>
    </source>
</reference>
<dbReference type="AlphaFoldDB" id="A0A098YS32"/>
<dbReference type="GO" id="GO:0015744">
    <property type="term" value="P:succinate transport"/>
    <property type="evidence" value="ECO:0007669"/>
    <property type="project" value="TreeGrafter"/>
</dbReference>
<evidence type="ECO:0000256" key="2">
    <source>
        <dbReference type="ARBA" id="ARBA00022475"/>
    </source>
</evidence>
<comment type="subcellular location">
    <subcellularLocation>
        <location evidence="1">Cell membrane</location>
        <topology evidence="1">Multi-pass membrane protein</topology>
    </subcellularLocation>
</comment>
<keyword evidence="5 7" id="KW-0472">Membrane</keyword>
<comment type="caution">
    <text evidence="10">The sequence shown here is derived from an EMBL/GenBank/DDBJ whole genome shotgun (WGS) entry which is preliminary data.</text>
</comment>
<feature type="transmembrane region" description="Helical" evidence="7">
    <location>
        <begin position="415"/>
        <end position="441"/>
    </location>
</feature>
<evidence type="ECO:0000256" key="7">
    <source>
        <dbReference type="SAM" id="Phobius"/>
    </source>
</evidence>